<evidence type="ECO:0000313" key="1">
    <source>
        <dbReference type="EMBL" id="KAK3709726.1"/>
    </source>
</evidence>
<reference evidence="1" key="1">
    <citation type="submission" date="2023-07" db="EMBL/GenBank/DDBJ databases">
        <title>Black Yeasts Isolated from many extreme environments.</title>
        <authorList>
            <person name="Coleine C."/>
            <person name="Stajich J.E."/>
            <person name="Selbmann L."/>
        </authorList>
    </citation>
    <scope>NUCLEOTIDE SEQUENCE</scope>
    <source>
        <strain evidence="1">CCFEE 5714</strain>
    </source>
</reference>
<dbReference type="Proteomes" id="UP001281147">
    <property type="component" value="Unassembled WGS sequence"/>
</dbReference>
<proteinExistence type="predicted"/>
<protein>
    <submittedName>
        <fullName evidence="1">Uncharacterized protein</fullName>
    </submittedName>
</protein>
<organism evidence="1 2">
    <name type="scientific">Vermiconidia calcicola</name>
    <dbReference type="NCBI Taxonomy" id="1690605"/>
    <lineage>
        <taxon>Eukaryota</taxon>
        <taxon>Fungi</taxon>
        <taxon>Dikarya</taxon>
        <taxon>Ascomycota</taxon>
        <taxon>Pezizomycotina</taxon>
        <taxon>Dothideomycetes</taxon>
        <taxon>Dothideomycetidae</taxon>
        <taxon>Mycosphaerellales</taxon>
        <taxon>Extremaceae</taxon>
        <taxon>Vermiconidia</taxon>
    </lineage>
</organism>
<comment type="caution">
    <text evidence="1">The sequence shown here is derived from an EMBL/GenBank/DDBJ whole genome shotgun (WGS) entry which is preliminary data.</text>
</comment>
<dbReference type="EMBL" id="JAUTXU010000090">
    <property type="protein sequence ID" value="KAK3709726.1"/>
    <property type="molecule type" value="Genomic_DNA"/>
</dbReference>
<keyword evidence="2" id="KW-1185">Reference proteome</keyword>
<sequence length="202" mass="22219">MELPNVETNTSNVGLGNISSSRELPMPNVKRISSLSQAHATLQHCWTKLSTVAQGSPSPSPVTYSSYPGSTNQNKKLFQAWLEQWELAFTAFLSNAMASMTNEDITQSRILKTNHLACTILASDIESGFEAELRAIVELAGAVLRCRYFPDSPQDTKSKHDVSPVAAGLDVREPLHVVLRYGRHESRNRATELLRVGQPDAV</sequence>
<gene>
    <name evidence="1" type="ORF">LTR37_010753</name>
</gene>
<name>A0ACC3N719_9PEZI</name>
<accession>A0ACC3N719</accession>
<evidence type="ECO:0000313" key="2">
    <source>
        <dbReference type="Proteomes" id="UP001281147"/>
    </source>
</evidence>